<dbReference type="PANTHER" id="PTHR35320">
    <property type="entry name" value="ATP-DEPENDENT CLP PROTEASE ATP-BINDING SUBUNIT"/>
    <property type="match status" value="1"/>
</dbReference>
<reference evidence="1 2" key="3">
    <citation type="submission" date="2019-11" db="EMBL/GenBank/DDBJ databases">
        <title>A de novo genome assembly of a pear dwarfing rootstock.</title>
        <authorList>
            <person name="Wang F."/>
            <person name="Wang J."/>
            <person name="Li S."/>
            <person name="Zhang Y."/>
            <person name="Fang M."/>
            <person name="Ma L."/>
            <person name="Zhao Y."/>
            <person name="Jiang S."/>
        </authorList>
    </citation>
    <scope>NUCLEOTIDE SEQUENCE [LARGE SCALE GENOMIC DNA]</scope>
    <source>
        <strain evidence="1">S2</strain>
        <tissue evidence="1">Leaf</tissue>
    </source>
</reference>
<accession>A0A5N5F3B0</accession>
<dbReference type="Proteomes" id="UP000327157">
    <property type="component" value="Chromosome 7"/>
</dbReference>
<protein>
    <submittedName>
        <fullName evidence="1">Uncharacterized protein</fullName>
    </submittedName>
</protein>
<comment type="caution">
    <text evidence="1">The sequence shown here is derived from an EMBL/GenBank/DDBJ whole genome shotgun (WGS) entry which is preliminary data.</text>
</comment>
<name>A0A5N5F3B0_9ROSA</name>
<organism evidence="1 2">
    <name type="scientific">Pyrus ussuriensis x Pyrus communis</name>
    <dbReference type="NCBI Taxonomy" id="2448454"/>
    <lineage>
        <taxon>Eukaryota</taxon>
        <taxon>Viridiplantae</taxon>
        <taxon>Streptophyta</taxon>
        <taxon>Embryophyta</taxon>
        <taxon>Tracheophyta</taxon>
        <taxon>Spermatophyta</taxon>
        <taxon>Magnoliopsida</taxon>
        <taxon>eudicotyledons</taxon>
        <taxon>Gunneridae</taxon>
        <taxon>Pentapetalae</taxon>
        <taxon>rosids</taxon>
        <taxon>fabids</taxon>
        <taxon>Rosales</taxon>
        <taxon>Rosaceae</taxon>
        <taxon>Amygdaloideae</taxon>
        <taxon>Maleae</taxon>
        <taxon>Pyrus</taxon>
    </lineage>
</organism>
<proteinExistence type="predicted"/>
<dbReference type="AlphaFoldDB" id="A0A5N5F3B0"/>
<reference evidence="2" key="2">
    <citation type="submission" date="2019-10" db="EMBL/GenBank/DDBJ databases">
        <title>A de novo genome assembly of a pear dwarfing rootstock.</title>
        <authorList>
            <person name="Wang F."/>
            <person name="Wang J."/>
            <person name="Li S."/>
            <person name="Zhang Y."/>
            <person name="Fang M."/>
            <person name="Ma L."/>
            <person name="Zhao Y."/>
            <person name="Jiang S."/>
        </authorList>
    </citation>
    <scope>NUCLEOTIDE SEQUENCE [LARGE SCALE GENOMIC DNA]</scope>
</reference>
<sequence length="192" mass="20977">MGCCRINPSNPPTLWKFPTQNQNPRTKTIISFSSPSYTQTEDSKIKLGIARYPDLEYNAEGGAGTESAAEMTESNSFGDVLVSFDIGRLYIPPLASATTKSLRFPLQPFLKIYIAPELYSGSLNPESGQVDLEFKAEFWLSIGSIYKAPPLLGKTVLTSEESKGTRRSGRGESLPTEGLADLNAIISFSQKL</sequence>
<evidence type="ECO:0000313" key="2">
    <source>
        <dbReference type="Proteomes" id="UP000327157"/>
    </source>
</evidence>
<dbReference type="EMBL" id="SMOL01000781">
    <property type="protein sequence ID" value="KAB2596621.1"/>
    <property type="molecule type" value="Genomic_DNA"/>
</dbReference>
<dbReference type="PANTHER" id="PTHR35320:SF1">
    <property type="entry name" value="ATP-DEPENDENT CLP PROTEASE ATP-BINDING SUBUNIT"/>
    <property type="match status" value="1"/>
</dbReference>
<evidence type="ECO:0000313" key="1">
    <source>
        <dbReference type="EMBL" id="KAB2596621.1"/>
    </source>
</evidence>
<dbReference type="OrthoDB" id="6500128at2759"/>
<gene>
    <name evidence="1" type="ORF">D8674_032071</name>
</gene>
<reference evidence="1 2" key="1">
    <citation type="submission" date="2019-09" db="EMBL/GenBank/DDBJ databases">
        <authorList>
            <person name="Ou C."/>
        </authorList>
    </citation>
    <scope>NUCLEOTIDE SEQUENCE [LARGE SCALE GENOMIC DNA]</scope>
    <source>
        <strain evidence="1">S2</strain>
        <tissue evidence="1">Leaf</tissue>
    </source>
</reference>
<keyword evidence="2" id="KW-1185">Reference proteome</keyword>